<dbReference type="GO" id="GO:0006355">
    <property type="term" value="P:regulation of DNA-templated transcription"/>
    <property type="evidence" value="ECO:0007669"/>
    <property type="project" value="InterPro"/>
</dbReference>
<dbReference type="AlphaFoldDB" id="A0A4U1L1M1"/>
<gene>
    <name evidence="3" type="ORF">FBR43_03330</name>
</gene>
<accession>A0A4U1L1M1</accession>
<dbReference type="OrthoDB" id="7193436at2"/>
<evidence type="ECO:0000256" key="1">
    <source>
        <dbReference type="SAM" id="Phobius"/>
    </source>
</evidence>
<dbReference type="SUPFAM" id="SSF46894">
    <property type="entry name" value="C-terminal effector domain of the bipartite response regulators"/>
    <property type="match status" value="1"/>
</dbReference>
<dbReference type="Pfam" id="PF00196">
    <property type="entry name" value="GerE"/>
    <property type="match status" value="1"/>
</dbReference>
<name>A0A4U1L1M1_9SPHN</name>
<keyword evidence="1" id="KW-0472">Membrane</keyword>
<keyword evidence="1" id="KW-1133">Transmembrane helix</keyword>
<dbReference type="PRINTS" id="PR00038">
    <property type="entry name" value="HTHLUXR"/>
</dbReference>
<protein>
    <submittedName>
        <fullName evidence="3">DUF4019 domain-containing protein</fullName>
    </submittedName>
</protein>
<dbReference type="GO" id="GO:0003677">
    <property type="term" value="F:DNA binding"/>
    <property type="evidence" value="ECO:0007669"/>
    <property type="project" value="InterPro"/>
</dbReference>
<dbReference type="SMART" id="SM00421">
    <property type="entry name" value="HTH_LUXR"/>
    <property type="match status" value="1"/>
</dbReference>
<keyword evidence="1" id="KW-0812">Transmembrane</keyword>
<dbReference type="InterPro" id="IPR036388">
    <property type="entry name" value="WH-like_DNA-bd_sf"/>
</dbReference>
<proteinExistence type="predicted"/>
<dbReference type="Proteomes" id="UP000309138">
    <property type="component" value="Unassembled WGS sequence"/>
</dbReference>
<dbReference type="Gene3D" id="1.10.10.10">
    <property type="entry name" value="Winged helix-like DNA-binding domain superfamily/Winged helix DNA-binding domain"/>
    <property type="match status" value="1"/>
</dbReference>
<comment type="caution">
    <text evidence="3">The sequence shown here is derived from an EMBL/GenBank/DDBJ whole genome shotgun (WGS) entry which is preliminary data.</text>
</comment>
<dbReference type="InterPro" id="IPR016032">
    <property type="entry name" value="Sig_transdc_resp-reg_C-effctor"/>
</dbReference>
<keyword evidence="4" id="KW-1185">Reference proteome</keyword>
<evidence type="ECO:0000259" key="2">
    <source>
        <dbReference type="PROSITE" id="PS50043"/>
    </source>
</evidence>
<dbReference type="CDD" id="cd06170">
    <property type="entry name" value="LuxR_C_like"/>
    <property type="match status" value="1"/>
</dbReference>
<dbReference type="Pfam" id="PF13211">
    <property type="entry name" value="DUF4019"/>
    <property type="match status" value="1"/>
</dbReference>
<evidence type="ECO:0000313" key="3">
    <source>
        <dbReference type="EMBL" id="TKD49906.1"/>
    </source>
</evidence>
<dbReference type="RefSeq" id="WP_136941848.1">
    <property type="nucleotide sequence ID" value="NZ_SWKR01000002.1"/>
</dbReference>
<reference evidence="3 4" key="1">
    <citation type="submission" date="2019-04" db="EMBL/GenBank/DDBJ databases">
        <authorList>
            <person name="Yang Y."/>
            <person name="Wei D."/>
        </authorList>
    </citation>
    <scope>NUCLEOTIDE SEQUENCE [LARGE SCALE GENOMIC DNA]</scope>
    <source>
        <strain evidence="3 4">L-1-4w-11</strain>
    </source>
</reference>
<dbReference type="InterPro" id="IPR025091">
    <property type="entry name" value="DUF4019"/>
</dbReference>
<evidence type="ECO:0000313" key="4">
    <source>
        <dbReference type="Proteomes" id="UP000309138"/>
    </source>
</evidence>
<dbReference type="EMBL" id="SWKR01000002">
    <property type="protein sequence ID" value="TKD49906.1"/>
    <property type="molecule type" value="Genomic_DNA"/>
</dbReference>
<sequence>MERPTNADSWALTDKQKQTLRLMVRGHDAKSIARALDISVHTINERLRDARSKMAVSSSREAARMLFEAEGEGGAAPDPYSLRDTPIGDDAARGAADIGNAPLGGAGRAFRRPGLVLGGTLMTFTLGLLALLGLPQTAPAPVSPPAAASDAANPEIVAFARQWLELVDQARWDASYRATGTAFQKLNTLQVWTDVSEKVRTPLGAVVSRTLLSQENLPAPPSGYEVVKFRTSFANKPDTIETVTLDRENGDWRVVGVMIG</sequence>
<feature type="domain" description="HTH luxR-type" evidence="2">
    <location>
        <begin position="5"/>
        <end position="70"/>
    </location>
</feature>
<organism evidence="3 4">
    <name type="scientific">Sphingomonas baiyangensis</name>
    <dbReference type="NCBI Taxonomy" id="2572576"/>
    <lineage>
        <taxon>Bacteria</taxon>
        <taxon>Pseudomonadati</taxon>
        <taxon>Pseudomonadota</taxon>
        <taxon>Alphaproteobacteria</taxon>
        <taxon>Sphingomonadales</taxon>
        <taxon>Sphingomonadaceae</taxon>
        <taxon>Sphingomonas</taxon>
    </lineage>
</organism>
<dbReference type="PROSITE" id="PS50043">
    <property type="entry name" value="HTH_LUXR_2"/>
    <property type="match status" value="1"/>
</dbReference>
<feature type="transmembrane region" description="Helical" evidence="1">
    <location>
        <begin position="115"/>
        <end position="134"/>
    </location>
</feature>
<dbReference type="InterPro" id="IPR000792">
    <property type="entry name" value="Tscrpt_reg_LuxR_C"/>
</dbReference>